<dbReference type="PANTHER" id="PTHR46769:SF2">
    <property type="entry name" value="FIBROCYSTIN-L ISOFORM 2 PRECURSOR-RELATED"/>
    <property type="match status" value="1"/>
</dbReference>
<protein>
    <submittedName>
        <fullName evidence="2">Uncharacterized protein</fullName>
    </submittedName>
</protein>
<comment type="caution">
    <text evidence="2">The sequence shown here is derived from an EMBL/GenBank/DDBJ whole genome shotgun (WGS) entry which is preliminary data.</text>
</comment>
<reference evidence="2" key="1">
    <citation type="submission" date="2019-05" db="EMBL/GenBank/DDBJ databases">
        <title>Annotation for the trematode Fasciolopsis buski.</title>
        <authorList>
            <person name="Choi Y.-J."/>
        </authorList>
    </citation>
    <scope>NUCLEOTIDE SEQUENCE</scope>
    <source>
        <strain evidence="2">HT</strain>
        <tissue evidence="2">Whole worm</tissue>
    </source>
</reference>
<evidence type="ECO:0000313" key="2">
    <source>
        <dbReference type="EMBL" id="KAA0193955.1"/>
    </source>
</evidence>
<proteinExistence type="predicted"/>
<evidence type="ECO:0000256" key="1">
    <source>
        <dbReference type="ARBA" id="ARBA00022729"/>
    </source>
</evidence>
<dbReference type="Proteomes" id="UP000728185">
    <property type="component" value="Unassembled WGS sequence"/>
</dbReference>
<dbReference type="PANTHER" id="PTHR46769">
    <property type="entry name" value="POLYCYSTIC KIDNEY AND HEPATIC DISEASE 1 (AUTOSOMAL RECESSIVE)-LIKE 1"/>
    <property type="match status" value="1"/>
</dbReference>
<keyword evidence="3" id="KW-1185">Reference proteome</keyword>
<sequence>MMINEDFDINSLISYRNVTWENATNRAEFSWTSALLLRDEDSSLVAGIDGVSAMDGALIMPYAPHLPTEKCGPAATNAGDLGNTFGQGTVPGVRCLPEVTAIRYSVSDIVPMDAIGRNMSVTLVGGGTQDVLQKAGGLNGQSGWVTNLVNNYTFQVGWRDLSPFTNLSYSANFENLRASDYVIVRHFGFAKKPDRVSIFPDSLAVAPSSHPIDPAVNETGAAYYNVTGNYLEYLGKCFEGKIFF</sequence>
<dbReference type="AlphaFoldDB" id="A0A8E0VK54"/>
<organism evidence="2 3">
    <name type="scientific">Fasciolopsis buskii</name>
    <dbReference type="NCBI Taxonomy" id="27845"/>
    <lineage>
        <taxon>Eukaryota</taxon>
        <taxon>Metazoa</taxon>
        <taxon>Spiralia</taxon>
        <taxon>Lophotrochozoa</taxon>
        <taxon>Platyhelminthes</taxon>
        <taxon>Trematoda</taxon>
        <taxon>Digenea</taxon>
        <taxon>Plagiorchiida</taxon>
        <taxon>Echinostomata</taxon>
        <taxon>Echinostomatoidea</taxon>
        <taxon>Fasciolidae</taxon>
        <taxon>Fasciolopsis</taxon>
    </lineage>
</organism>
<dbReference type="InterPro" id="IPR052387">
    <property type="entry name" value="Fibrocystin"/>
</dbReference>
<evidence type="ECO:0000313" key="3">
    <source>
        <dbReference type="Proteomes" id="UP000728185"/>
    </source>
</evidence>
<dbReference type="EMBL" id="LUCM01004690">
    <property type="protein sequence ID" value="KAA0193955.1"/>
    <property type="molecule type" value="Genomic_DNA"/>
</dbReference>
<accession>A0A8E0VK54</accession>
<keyword evidence="1" id="KW-0732">Signal</keyword>
<gene>
    <name evidence="2" type="ORF">FBUS_02649</name>
</gene>
<dbReference type="OrthoDB" id="120976at2759"/>
<name>A0A8E0VK54_9TREM</name>